<organism evidence="6 7">
    <name type="scientific">Flavobacterium arsenatis</name>
    <dbReference type="NCBI Taxonomy" id="1484332"/>
    <lineage>
        <taxon>Bacteria</taxon>
        <taxon>Pseudomonadati</taxon>
        <taxon>Bacteroidota</taxon>
        <taxon>Flavobacteriia</taxon>
        <taxon>Flavobacteriales</taxon>
        <taxon>Flavobacteriaceae</taxon>
        <taxon>Flavobacterium</taxon>
    </lineage>
</organism>
<dbReference type="InterPro" id="IPR000223">
    <property type="entry name" value="Pept_S26A_signal_pept_1"/>
</dbReference>
<dbReference type="RefSeq" id="WP_310026026.1">
    <property type="nucleotide sequence ID" value="NZ_JAVDVI010000006.1"/>
</dbReference>
<comment type="caution">
    <text evidence="6">The sequence shown here is derived from an EMBL/GenBank/DDBJ whole genome shotgun (WGS) entry which is preliminary data.</text>
</comment>
<feature type="chain" id="PRO_5047218738" description="Signal peptidase I" evidence="4">
    <location>
        <begin position="24"/>
        <end position="223"/>
    </location>
</feature>
<dbReference type="SUPFAM" id="SSF51306">
    <property type="entry name" value="LexA/Signal peptidase"/>
    <property type="match status" value="1"/>
</dbReference>
<dbReference type="EC" id="3.4.21.89" evidence="3"/>
<evidence type="ECO:0000256" key="4">
    <source>
        <dbReference type="SAM" id="SignalP"/>
    </source>
</evidence>
<dbReference type="PANTHER" id="PTHR43390:SF1">
    <property type="entry name" value="CHLOROPLAST PROCESSING PEPTIDASE"/>
    <property type="match status" value="1"/>
</dbReference>
<evidence type="ECO:0000256" key="2">
    <source>
        <dbReference type="ARBA" id="ARBA00019232"/>
    </source>
</evidence>
<dbReference type="PANTHER" id="PTHR43390">
    <property type="entry name" value="SIGNAL PEPTIDASE I"/>
    <property type="match status" value="1"/>
</dbReference>
<evidence type="ECO:0000256" key="3">
    <source>
        <dbReference type="RuleBase" id="RU362042"/>
    </source>
</evidence>
<comment type="subcellular location">
    <subcellularLocation>
        <location evidence="3">Membrane</location>
        <topology evidence="3">Single-pass type II membrane protein</topology>
    </subcellularLocation>
</comment>
<dbReference type="Pfam" id="PF10502">
    <property type="entry name" value="Peptidase_S26"/>
    <property type="match status" value="1"/>
</dbReference>
<keyword evidence="4" id="KW-0732">Signal</keyword>
<name>A0ABU1TQT0_9FLAO</name>
<dbReference type="Gene3D" id="2.10.109.10">
    <property type="entry name" value="Umud Fragment, subunit A"/>
    <property type="match status" value="1"/>
</dbReference>
<dbReference type="InterPro" id="IPR019533">
    <property type="entry name" value="Peptidase_S26"/>
</dbReference>
<dbReference type="Proteomes" id="UP001255185">
    <property type="component" value="Unassembled WGS sequence"/>
</dbReference>
<keyword evidence="3" id="KW-0378">Hydrolase</keyword>
<reference evidence="6 7" key="1">
    <citation type="submission" date="2023-07" db="EMBL/GenBank/DDBJ databases">
        <title>Sorghum-associated microbial communities from plants grown in Nebraska, USA.</title>
        <authorList>
            <person name="Schachtman D."/>
        </authorList>
    </citation>
    <scope>NUCLEOTIDE SEQUENCE [LARGE SCALE GENOMIC DNA]</scope>
    <source>
        <strain evidence="6 7">3773</strain>
    </source>
</reference>
<evidence type="ECO:0000256" key="1">
    <source>
        <dbReference type="ARBA" id="ARBA00009370"/>
    </source>
</evidence>
<gene>
    <name evidence="6" type="ORF">J2X31_001760</name>
</gene>
<accession>A0ABU1TQT0</accession>
<evidence type="ECO:0000313" key="7">
    <source>
        <dbReference type="Proteomes" id="UP001255185"/>
    </source>
</evidence>
<keyword evidence="3" id="KW-0645">Protease</keyword>
<dbReference type="CDD" id="cd06530">
    <property type="entry name" value="S26_SPase_I"/>
    <property type="match status" value="1"/>
</dbReference>
<dbReference type="EMBL" id="JAVDVI010000006">
    <property type="protein sequence ID" value="MDR6967748.1"/>
    <property type="molecule type" value="Genomic_DNA"/>
</dbReference>
<evidence type="ECO:0000313" key="6">
    <source>
        <dbReference type="EMBL" id="MDR6967748.1"/>
    </source>
</evidence>
<feature type="domain" description="Peptidase S26" evidence="5">
    <location>
        <begin position="16"/>
        <end position="220"/>
    </location>
</feature>
<proteinExistence type="inferred from homology"/>
<dbReference type="NCBIfam" id="TIGR02227">
    <property type="entry name" value="sigpep_I_bact"/>
    <property type="match status" value="1"/>
</dbReference>
<comment type="catalytic activity">
    <reaction evidence="3">
        <text>Cleavage of hydrophobic, N-terminal signal or leader sequences from secreted and periplasmic proteins.</text>
        <dbReference type="EC" id="3.4.21.89"/>
    </reaction>
</comment>
<dbReference type="PRINTS" id="PR00727">
    <property type="entry name" value="LEADERPTASE"/>
</dbReference>
<protein>
    <recommendedName>
        <fullName evidence="2 3">Signal peptidase I</fullName>
        <ecNumber evidence="3">3.4.21.89</ecNumber>
    </recommendedName>
</protein>
<feature type="signal peptide" evidence="4">
    <location>
        <begin position="1"/>
        <end position="23"/>
    </location>
</feature>
<keyword evidence="7" id="KW-1185">Reference proteome</keyword>
<evidence type="ECO:0000259" key="5">
    <source>
        <dbReference type="Pfam" id="PF10502"/>
    </source>
</evidence>
<sequence length="223" mass="25524">MRLKPIIIIVSFFLLLTNINCQNDTKAFKNSTIANEPTLRLNSRITLSKSKIPKHNDFVAYSYNSEINGDELRIHKLVAKENDTLKIVDGIVSVNNINIDKGNNLIHFYKISKSDYLDIKKKENISDQFYAFPSGKDSVTVMIEDIIAEKYDWKAQRQIRKSGITDKTIKKLYGKDWNEDNFGPLIIPKNKVFVIGENRHNSEDSRYIGMIEVSQIVGVVIGQ</sequence>
<comment type="similarity">
    <text evidence="1 3">Belongs to the peptidase S26 family.</text>
</comment>
<dbReference type="InterPro" id="IPR036286">
    <property type="entry name" value="LexA/Signal_pep-like_sf"/>
</dbReference>